<proteinExistence type="inferred from homology"/>
<accession>A0ABZ0L2M7</accession>
<dbReference type="EMBL" id="CP129118">
    <property type="protein sequence ID" value="WOV86859.1"/>
    <property type="molecule type" value="Genomic_DNA"/>
</dbReference>
<dbReference type="PRINTS" id="PR01607">
    <property type="entry name" value="APYRASEFAMLY"/>
</dbReference>
<comment type="similarity">
    <text evidence="2">Belongs to the 5'-nucleotidase family.</text>
</comment>
<keyword evidence="3" id="KW-0812">Transmembrane</keyword>
<organism evidence="6 7">
    <name type="scientific">Sporosarcina oncorhynchi</name>
    <dbReference type="NCBI Taxonomy" id="3056444"/>
    <lineage>
        <taxon>Bacteria</taxon>
        <taxon>Bacillati</taxon>
        <taxon>Bacillota</taxon>
        <taxon>Bacilli</taxon>
        <taxon>Bacillales</taxon>
        <taxon>Caryophanaceae</taxon>
        <taxon>Sporosarcina</taxon>
    </lineage>
</organism>
<keyword evidence="3" id="KW-1133">Transmembrane helix</keyword>
<evidence type="ECO:0000256" key="3">
    <source>
        <dbReference type="SAM" id="Phobius"/>
    </source>
</evidence>
<feature type="domain" description="5'-Nucleotidase C-terminal" evidence="5">
    <location>
        <begin position="350"/>
        <end position="498"/>
    </location>
</feature>
<feature type="transmembrane region" description="Helical" evidence="3">
    <location>
        <begin position="593"/>
        <end position="616"/>
    </location>
</feature>
<dbReference type="PANTHER" id="PTHR11575:SF24">
    <property type="entry name" value="5'-NUCLEOTIDASE"/>
    <property type="match status" value="1"/>
</dbReference>
<protein>
    <submittedName>
        <fullName evidence="6">Bifunctional UDP-sugar hydrolase/5'-nucleotidase</fullName>
    </submittedName>
</protein>
<evidence type="ECO:0000256" key="1">
    <source>
        <dbReference type="ARBA" id="ARBA00022729"/>
    </source>
</evidence>
<gene>
    <name evidence="6" type="ORF">QWT69_13405</name>
</gene>
<keyword evidence="3" id="KW-0472">Membrane</keyword>
<sequence length="629" mass="68922">MNVPKGSADSEEDSITILFTHDLHDNYLPFEVERGQGKMTVGGYGRLASAIEEQRAIDPDALLVDAGDFAMGTLFQTIFTTYAPGLQLLGQMGYDATTFGNHEFDFRADGLTKSLLAAKGSGAPLPAIVASNVVFPTDKDGEVTADLLPLQEAMDEYGVKEYEVLERKGVKIGLFGLMGEEAAGNAPMSGVSFADGVESAKSTVTALKKEGVDLIIALSHSGTSDDPSLSEDERIAKKVPGIDVIISGHSHTTLLEPIIVGNTIVASAGEYGEHLGILNVSKDEKGKWAVNQYELRKIDDSLPSDPLIDAKVNNYKQVIQNEYLRDFGMEFDEVLAHSSFDFTPFIELGVEQKEEPIGNLIGDAFMHTIEQLEGSDYVPIAAAVVPYGNIRNSFMEGDITVSDVFNVNSLGIGPDGISGYPLLDIYLTGKELKTIAEVDASITPIMPEVQLYIAGLSYTFNTNRFLFNKVTDVNLQSVDGTKEDIDDKKLYRVIGGLYSVQMLPYVNEKSFGILSIVPKNEDGTPVDDFEDRILYMNGHQEVKEWYAIANYFKSFKKVDSRAQVPAYYEQTQDRKIVEHDANVLAIVQKPNGIILTVYGIGLGLIGIVTALLVFIFKRRKRRTSLNSIR</sequence>
<keyword evidence="7" id="KW-1185">Reference proteome</keyword>
<dbReference type="SUPFAM" id="SSF55816">
    <property type="entry name" value="5'-nucleotidase (syn. UDP-sugar hydrolase), C-terminal domain"/>
    <property type="match status" value="1"/>
</dbReference>
<evidence type="ECO:0000259" key="4">
    <source>
        <dbReference type="Pfam" id="PF00149"/>
    </source>
</evidence>
<reference evidence="6 7" key="1">
    <citation type="submission" date="2023-06" db="EMBL/GenBank/DDBJ databases">
        <title>Sporosarcina sp. nov., isolated from Korean tranditional fermented seafood 'Jeotgal'.</title>
        <authorList>
            <person name="Yang A.I."/>
            <person name="Shin N.-R."/>
        </authorList>
    </citation>
    <scope>NUCLEOTIDE SEQUENCE [LARGE SCALE GENOMIC DNA]</scope>
    <source>
        <strain evidence="6 7">T2O-4</strain>
    </source>
</reference>
<dbReference type="Proteomes" id="UP001303902">
    <property type="component" value="Chromosome"/>
</dbReference>
<dbReference type="CDD" id="cd00845">
    <property type="entry name" value="MPP_UshA_N_like"/>
    <property type="match status" value="1"/>
</dbReference>
<keyword evidence="1" id="KW-0732">Signal</keyword>
<dbReference type="GO" id="GO:0016787">
    <property type="term" value="F:hydrolase activity"/>
    <property type="evidence" value="ECO:0007669"/>
    <property type="project" value="UniProtKB-KW"/>
</dbReference>
<evidence type="ECO:0000313" key="6">
    <source>
        <dbReference type="EMBL" id="WOV86859.1"/>
    </source>
</evidence>
<evidence type="ECO:0000313" key="7">
    <source>
        <dbReference type="Proteomes" id="UP001303902"/>
    </source>
</evidence>
<dbReference type="InterPro" id="IPR006179">
    <property type="entry name" value="5_nucleotidase/apyrase"/>
</dbReference>
<evidence type="ECO:0000256" key="2">
    <source>
        <dbReference type="RuleBase" id="RU362119"/>
    </source>
</evidence>
<dbReference type="Gene3D" id="3.60.21.10">
    <property type="match status" value="1"/>
</dbReference>
<dbReference type="Pfam" id="PF02872">
    <property type="entry name" value="5_nucleotid_C"/>
    <property type="match status" value="1"/>
</dbReference>
<feature type="domain" description="Calcineurin-like phosphoesterase" evidence="4">
    <location>
        <begin position="16"/>
        <end position="252"/>
    </location>
</feature>
<dbReference type="Gene3D" id="3.90.780.10">
    <property type="entry name" value="5'-Nucleotidase, C-terminal domain"/>
    <property type="match status" value="1"/>
</dbReference>
<dbReference type="InterPro" id="IPR036907">
    <property type="entry name" value="5'-Nucleotdase_C_sf"/>
</dbReference>
<dbReference type="InterPro" id="IPR008334">
    <property type="entry name" value="5'-Nucleotdase_C"/>
</dbReference>
<keyword evidence="2 6" id="KW-0378">Hydrolase</keyword>
<dbReference type="SUPFAM" id="SSF56300">
    <property type="entry name" value="Metallo-dependent phosphatases"/>
    <property type="match status" value="1"/>
</dbReference>
<name>A0ABZ0L2M7_9BACL</name>
<dbReference type="InterPro" id="IPR004843">
    <property type="entry name" value="Calcineurin-like_PHP"/>
</dbReference>
<dbReference type="InterPro" id="IPR029052">
    <property type="entry name" value="Metallo-depent_PP-like"/>
</dbReference>
<dbReference type="Pfam" id="PF00149">
    <property type="entry name" value="Metallophos"/>
    <property type="match status" value="1"/>
</dbReference>
<evidence type="ECO:0000259" key="5">
    <source>
        <dbReference type="Pfam" id="PF02872"/>
    </source>
</evidence>
<dbReference type="RefSeq" id="WP_317966399.1">
    <property type="nucleotide sequence ID" value="NZ_CP129118.1"/>
</dbReference>
<keyword evidence="2" id="KW-0547">Nucleotide-binding</keyword>
<dbReference type="PANTHER" id="PTHR11575">
    <property type="entry name" value="5'-NUCLEOTIDASE-RELATED"/>
    <property type="match status" value="1"/>
</dbReference>